<reference evidence="2 3" key="2">
    <citation type="submission" date="2018-11" db="EMBL/GenBank/DDBJ databases">
        <authorList>
            <consortium name="Pathogen Informatics"/>
        </authorList>
    </citation>
    <scope>NUCLEOTIDE SEQUENCE [LARGE SCALE GENOMIC DNA]</scope>
</reference>
<keyword evidence="3" id="KW-1185">Reference proteome</keyword>
<dbReference type="AlphaFoldDB" id="A0A183EIE7"/>
<organism evidence="4">
    <name type="scientific">Gongylonema pulchrum</name>
    <dbReference type="NCBI Taxonomy" id="637853"/>
    <lineage>
        <taxon>Eukaryota</taxon>
        <taxon>Metazoa</taxon>
        <taxon>Ecdysozoa</taxon>
        <taxon>Nematoda</taxon>
        <taxon>Chromadorea</taxon>
        <taxon>Rhabditida</taxon>
        <taxon>Spirurina</taxon>
        <taxon>Spiruromorpha</taxon>
        <taxon>Spiruroidea</taxon>
        <taxon>Gongylonematidae</taxon>
        <taxon>Gongylonema</taxon>
    </lineage>
</organism>
<proteinExistence type="predicted"/>
<name>A0A183EIE7_9BILA</name>
<evidence type="ECO:0000313" key="3">
    <source>
        <dbReference type="Proteomes" id="UP000271098"/>
    </source>
</evidence>
<evidence type="ECO:0000256" key="1">
    <source>
        <dbReference type="SAM" id="MobiDB-lite"/>
    </source>
</evidence>
<protein>
    <submittedName>
        <fullName evidence="2 4">Uncharacterized protein</fullName>
    </submittedName>
</protein>
<evidence type="ECO:0000313" key="4">
    <source>
        <dbReference type="WBParaSite" id="GPUH_0002076301-mRNA-1"/>
    </source>
</evidence>
<sequence>MSKRQLDETEIGASLPADGGDIGTSGCKKSKSKRTVAFRFPARRSCLL</sequence>
<feature type="region of interest" description="Disordered" evidence="1">
    <location>
        <begin position="1"/>
        <end position="28"/>
    </location>
</feature>
<dbReference type="WBParaSite" id="GPUH_0002076301-mRNA-1">
    <property type="protein sequence ID" value="GPUH_0002076301-mRNA-1"/>
    <property type="gene ID" value="GPUH_0002076301"/>
</dbReference>
<gene>
    <name evidence="2" type="ORF">GPUH_LOCUS20738</name>
</gene>
<evidence type="ECO:0000313" key="2">
    <source>
        <dbReference type="EMBL" id="VDN36704.1"/>
    </source>
</evidence>
<dbReference type="EMBL" id="UYRT01091028">
    <property type="protein sequence ID" value="VDN36704.1"/>
    <property type="molecule type" value="Genomic_DNA"/>
</dbReference>
<dbReference type="Proteomes" id="UP000271098">
    <property type="component" value="Unassembled WGS sequence"/>
</dbReference>
<reference evidence="4" key="1">
    <citation type="submission" date="2016-06" db="UniProtKB">
        <authorList>
            <consortium name="WormBaseParasite"/>
        </authorList>
    </citation>
    <scope>IDENTIFICATION</scope>
</reference>
<accession>A0A183EIE7</accession>